<dbReference type="EMBL" id="AP024747">
    <property type="protein sequence ID" value="BCY24474.1"/>
    <property type="molecule type" value="Genomic_DNA"/>
</dbReference>
<evidence type="ECO:0000313" key="1">
    <source>
        <dbReference type="EMBL" id="BCY24474.1"/>
    </source>
</evidence>
<organism evidence="1 2">
    <name type="scientific">Cutibacterium modestum</name>
    <dbReference type="NCBI Taxonomy" id="2559073"/>
    <lineage>
        <taxon>Bacteria</taxon>
        <taxon>Bacillati</taxon>
        <taxon>Actinomycetota</taxon>
        <taxon>Actinomycetes</taxon>
        <taxon>Propionibacteriales</taxon>
        <taxon>Propionibacteriaceae</taxon>
        <taxon>Cutibacterium</taxon>
    </lineage>
</organism>
<dbReference type="InterPro" id="IPR029068">
    <property type="entry name" value="Glyas_Bleomycin-R_OHBP_Dase"/>
</dbReference>
<sequence length="293" mass="31170">MGSPDLTDAFGGAYHRRVISHDLHALGFDAPDLDALVNSAAEAGAVGVGDVGGFDLLAAYTDPSGARLALMKQKGHEEMETMASLVAPTTHPADLVRFSPSVALVDIYSHASLASMLTGESVLKLPMTNRKHLARFLANVDDPVEVPLCPEPGDDTPRFVEHLRVGAVANQMLRVFEAEEEYGRSHEGSLGSELQFAAGTLISPWLMEINAGRATRDEASAVAEMTMVCKKVEKRTNALTGADWYRIVGNTSIPMTLAAPANLPRTPHEGSVVTGQVVPVVSTGTWEGDALWG</sequence>
<dbReference type="SUPFAM" id="SSF54593">
    <property type="entry name" value="Glyoxalase/Bleomycin resistance protein/Dihydroxybiphenyl dioxygenase"/>
    <property type="match status" value="1"/>
</dbReference>
<proteinExistence type="predicted"/>
<accession>A0AAD1NV91</accession>
<dbReference type="Proteomes" id="UP000825072">
    <property type="component" value="Chromosome 1"/>
</dbReference>
<gene>
    <name evidence="1" type="ORF">KB1_04640</name>
</gene>
<dbReference type="AlphaFoldDB" id="A0AAD1NV91"/>
<name>A0AAD1NV91_9ACTN</name>
<protein>
    <submittedName>
        <fullName evidence="1">Uncharacterized protein</fullName>
    </submittedName>
</protein>
<reference evidence="1" key="1">
    <citation type="submission" date="2021-06" db="EMBL/GenBank/DDBJ databases">
        <title>Genome sequence of Cutibacterium modestum strain KB17-24694.</title>
        <authorList>
            <person name="Dekio I."/>
            <person name="Asahina A."/>
            <person name="Nishida M."/>
        </authorList>
    </citation>
    <scope>NUCLEOTIDE SEQUENCE</scope>
    <source>
        <strain evidence="1">KB17-24694</strain>
    </source>
</reference>
<evidence type="ECO:0000313" key="2">
    <source>
        <dbReference type="Proteomes" id="UP000825072"/>
    </source>
</evidence>